<protein>
    <submittedName>
        <fullName evidence="2">Uncharacterized protein</fullName>
    </submittedName>
</protein>
<proteinExistence type="predicted"/>
<keyword evidence="1" id="KW-0812">Transmembrane</keyword>
<name>A0A6G9HHA0_9MOLU</name>
<gene>
    <name evidence="2" type="ORF">PlMoll_0180</name>
</gene>
<dbReference type="AlphaFoldDB" id="A0A6G9HHA0"/>
<dbReference type="EMBL" id="MN991199">
    <property type="protein sequence ID" value="QIQ09855.1"/>
    <property type="molecule type" value="Genomic_DNA"/>
</dbReference>
<feature type="transmembrane region" description="Helical" evidence="1">
    <location>
        <begin position="151"/>
        <end position="174"/>
    </location>
</feature>
<feature type="transmembrane region" description="Helical" evidence="1">
    <location>
        <begin position="98"/>
        <end position="120"/>
    </location>
</feature>
<keyword evidence="1" id="KW-1133">Transmembrane helix</keyword>
<evidence type="ECO:0000313" key="2">
    <source>
        <dbReference type="EMBL" id="QIQ09855.1"/>
    </source>
</evidence>
<accession>A0A6G9HHA0</accession>
<feature type="transmembrane region" description="Helical" evidence="1">
    <location>
        <begin position="186"/>
        <end position="210"/>
    </location>
</feature>
<evidence type="ECO:0000256" key="1">
    <source>
        <dbReference type="SAM" id="Phobius"/>
    </source>
</evidence>
<sequence length="224" mass="25582">MADDKKTILTIGNENEAKDINQNVGSFSSDVVPAITEPEKKPEATKKIKTEQVKEQPEINFEKFTKTKKRRFFKEKSAKSSFGVKVETWLANKKKLGLIWAIIAVLFIVLYTFSIFFIAYGNNVLSNSDSSPLAPGYPGISFNQMLQAGIAMSYIVIILLALPIVYLIISWFVGINGVYYSRLYHYVFWSIILFCLVLFVINSICCWIPFGEFWSFHKYVPKTL</sequence>
<reference evidence="2" key="1">
    <citation type="journal article" date="2020" name="J. ISSAAS">
        <title>Lactobacilli and other gastrointestinal microbiota of Peromyscus leucopus, reservoir host for agents of Lyme disease and other zoonoses in North America.</title>
        <authorList>
            <person name="Milovic A."/>
            <person name="Bassam K."/>
            <person name="Shao H."/>
            <person name="Chatzistamou I."/>
            <person name="Tufts D.M."/>
            <person name="Diuk-Wasser M."/>
            <person name="Barbour A.G."/>
        </authorList>
    </citation>
    <scope>NUCLEOTIDE SEQUENCE</scope>
    <source>
        <strain evidence="2">LL85</strain>
    </source>
</reference>
<keyword evidence="1" id="KW-0472">Membrane</keyword>
<organism evidence="2">
    <name type="scientific">uncultured Mycoplasmataceae bacterium</name>
    <dbReference type="NCBI Taxonomy" id="300027"/>
    <lineage>
        <taxon>Bacteria</taxon>
        <taxon>Bacillati</taxon>
        <taxon>Mycoplasmatota</taxon>
        <taxon>Mollicutes</taxon>
        <taxon>Mycoplasmataceae</taxon>
        <taxon>environmental samples</taxon>
    </lineage>
</organism>